<evidence type="ECO:0000313" key="2">
    <source>
        <dbReference type="Proteomes" id="UP000814128"/>
    </source>
</evidence>
<reference evidence="1" key="1">
    <citation type="submission" date="2021-02" db="EMBL/GenBank/DDBJ databases">
        <authorList>
            <consortium name="DOE Joint Genome Institute"/>
            <person name="Ahrendt S."/>
            <person name="Looney B.P."/>
            <person name="Miyauchi S."/>
            <person name="Morin E."/>
            <person name="Drula E."/>
            <person name="Courty P.E."/>
            <person name="Chicoki N."/>
            <person name="Fauchery L."/>
            <person name="Kohler A."/>
            <person name="Kuo A."/>
            <person name="Labutti K."/>
            <person name="Pangilinan J."/>
            <person name="Lipzen A."/>
            <person name="Riley R."/>
            <person name="Andreopoulos W."/>
            <person name="He G."/>
            <person name="Johnson J."/>
            <person name="Barry K.W."/>
            <person name="Grigoriev I.V."/>
            <person name="Nagy L."/>
            <person name="Hibbett D."/>
            <person name="Henrissat B."/>
            <person name="Matheny P.B."/>
            <person name="Labbe J."/>
            <person name="Martin F."/>
        </authorList>
    </citation>
    <scope>NUCLEOTIDE SEQUENCE</scope>
    <source>
        <strain evidence="1">EC-137</strain>
    </source>
</reference>
<accession>A0ACB8QPC4</accession>
<keyword evidence="2" id="KW-1185">Reference proteome</keyword>
<name>A0ACB8QPC4_9AGAM</name>
<dbReference type="Proteomes" id="UP000814128">
    <property type="component" value="Unassembled WGS sequence"/>
</dbReference>
<reference evidence="1" key="2">
    <citation type="journal article" date="2022" name="New Phytol.">
        <title>Evolutionary transition to the ectomycorrhizal habit in the genomes of a hyperdiverse lineage of mushroom-forming fungi.</title>
        <authorList>
            <person name="Looney B."/>
            <person name="Miyauchi S."/>
            <person name="Morin E."/>
            <person name="Drula E."/>
            <person name="Courty P.E."/>
            <person name="Kohler A."/>
            <person name="Kuo A."/>
            <person name="LaButti K."/>
            <person name="Pangilinan J."/>
            <person name="Lipzen A."/>
            <person name="Riley R."/>
            <person name="Andreopoulos W."/>
            <person name="He G."/>
            <person name="Johnson J."/>
            <person name="Nolan M."/>
            <person name="Tritt A."/>
            <person name="Barry K.W."/>
            <person name="Grigoriev I.V."/>
            <person name="Nagy L.G."/>
            <person name="Hibbett D."/>
            <person name="Henrissat B."/>
            <person name="Matheny P.B."/>
            <person name="Labbe J."/>
            <person name="Martin F.M."/>
        </authorList>
    </citation>
    <scope>NUCLEOTIDE SEQUENCE</scope>
    <source>
        <strain evidence="1">EC-137</strain>
    </source>
</reference>
<evidence type="ECO:0000313" key="1">
    <source>
        <dbReference type="EMBL" id="KAI0033390.1"/>
    </source>
</evidence>
<gene>
    <name evidence="1" type="ORF">K488DRAFT_69881</name>
</gene>
<protein>
    <submittedName>
        <fullName evidence="1">Uncharacterized protein</fullName>
    </submittedName>
</protein>
<organism evidence="1 2">
    <name type="scientific">Vararia minispora EC-137</name>
    <dbReference type="NCBI Taxonomy" id="1314806"/>
    <lineage>
        <taxon>Eukaryota</taxon>
        <taxon>Fungi</taxon>
        <taxon>Dikarya</taxon>
        <taxon>Basidiomycota</taxon>
        <taxon>Agaricomycotina</taxon>
        <taxon>Agaricomycetes</taxon>
        <taxon>Russulales</taxon>
        <taxon>Lachnocladiaceae</taxon>
        <taxon>Vararia</taxon>
    </lineage>
</organism>
<dbReference type="EMBL" id="MU273520">
    <property type="protein sequence ID" value="KAI0033390.1"/>
    <property type="molecule type" value="Genomic_DNA"/>
</dbReference>
<sequence length="164" mass="16933">MATPPSVVICGGGIVGLSTAFYLSALEPAATIHVLDTSPTLFACASGRAAGFLASDWFPSSTASLGALSFRLHASLARAHAGRATWGYAPSLAYSLASASAVPSSARGEDWLFDHSSRARMARAPAPPARLPAWLAPARAETISSAESTAQVQVPRATTPRARR</sequence>
<comment type="caution">
    <text evidence="1">The sequence shown here is derived from an EMBL/GenBank/DDBJ whole genome shotgun (WGS) entry which is preliminary data.</text>
</comment>
<proteinExistence type="predicted"/>